<protein>
    <submittedName>
        <fullName evidence="1">Uncharacterized protein</fullName>
    </submittedName>
</protein>
<proteinExistence type="predicted"/>
<dbReference type="EMBL" id="WHWB01034789">
    <property type="protein sequence ID" value="KAJ7404114.1"/>
    <property type="molecule type" value="Genomic_DNA"/>
</dbReference>
<evidence type="ECO:0000313" key="2">
    <source>
        <dbReference type="Proteomes" id="UP001145742"/>
    </source>
</evidence>
<organism evidence="1 2">
    <name type="scientific">Willisornis vidua</name>
    <name type="common">Xingu scale-backed antbird</name>
    <dbReference type="NCBI Taxonomy" id="1566151"/>
    <lineage>
        <taxon>Eukaryota</taxon>
        <taxon>Metazoa</taxon>
        <taxon>Chordata</taxon>
        <taxon>Craniata</taxon>
        <taxon>Vertebrata</taxon>
        <taxon>Euteleostomi</taxon>
        <taxon>Archelosauria</taxon>
        <taxon>Archosauria</taxon>
        <taxon>Dinosauria</taxon>
        <taxon>Saurischia</taxon>
        <taxon>Theropoda</taxon>
        <taxon>Coelurosauria</taxon>
        <taxon>Aves</taxon>
        <taxon>Neognathae</taxon>
        <taxon>Neoaves</taxon>
        <taxon>Telluraves</taxon>
        <taxon>Australaves</taxon>
        <taxon>Passeriformes</taxon>
        <taxon>Thamnophilidae</taxon>
        <taxon>Willisornis</taxon>
    </lineage>
</organism>
<gene>
    <name evidence="1" type="ORF">WISP_147494</name>
</gene>
<name>A0ABQ9CKH5_9PASS</name>
<comment type="caution">
    <text evidence="1">The sequence shown here is derived from an EMBL/GenBank/DDBJ whole genome shotgun (WGS) entry which is preliminary data.</text>
</comment>
<evidence type="ECO:0000313" key="1">
    <source>
        <dbReference type="EMBL" id="KAJ7404114.1"/>
    </source>
</evidence>
<reference evidence="1" key="1">
    <citation type="submission" date="2019-10" db="EMBL/GenBank/DDBJ databases">
        <authorList>
            <person name="Soares A.E.R."/>
            <person name="Aleixo A."/>
            <person name="Schneider P."/>
            <person name="Miyaki C.Y."/>
            <person name="Schneider M.P."/>
            <person name="Mello C."/>
            <person name="Vasconcelos A.T.R."/>
        </authorList>
    </citation>
    <scope>NUCLEOTIDE SEQUENCE</scope>
    <source>
        <tissue evidence="1">Muscle</tissue>
    </source>
</reference>
<dbReference type="Proteomes" id="UP001145742">
    <property type="component" value="Unassembled WGS sequence"/>
</dbReference>
<dbReference type="PANTHER" id="PTHR33332">
    <property type="entry name" value="REVERSE TRANSCRIPTASE DOMAIN-CONTAINING PROTEIN"/>
    <property type="match status" value="1"/>
</dbReference>
<sequence>MKRQILLLGYNSPMQHYRLEEDWTESYLEERGMGVLNTNQQCVQVAKKANGILAYISNSVVRDQGSDCPPLPGTAAPFNKKDIEALEHVQKRAMELVKDLEHKSYEEWLRELGLFSLEKRKLRGDLITLYTFMKEGCIQVRVDLFSQLTSDIAKGNNLKLCKRRSRLDISKKLFTERLVRPWDRLPKKMMELPSLKF</sequence>
<keyword evidence="2" id="KW-1185">Reference proteome</keyword>
<accession>A0ABQ9CKH5</accession>